<dbReference type="AlphaFoldDB" id="A0A1Q3C0C9"/>
<dbReference type="Proteomes" id="UP000187406">
    <property type="component" value="Unassembled WGS sequence"/>
</dbReference>
<name>A0A1Q3C0C9_CEPFO</name>
<dbReference type="PANTHER" id="PTHR34130">
    <property type="entry name" value="OS08G0243800 PROTEIN"/>
    <property type="match status" value="1"/>
</dbReference>
<gene>
    <name evidence="1" type="ORF">CFOL_v3_16968</name>
</gene>
<comment type="caution">
    <text evidence="1">The sequence shown here is derived from an EMBL/GenBank/DDBJ whole genome shotgun (WGS) entry which is preliminary data.</text>
</comment>
<dbReference type="OrthoDB" id="1576948at2759"/>
<proteinExistence type="predicted"/>
<dbReference type="InParanoid" id="A0A1Q3C0C9"/>
<reference evidence="2" key="1">
    <citation type="submission" date="2016-04" db="EMBL/GenBank/DDBJ databases">
        <title>Cephalotus genome sequencing.</title>
        <authorList>
            <person name="Fukushima K."/>
            <person name="Hasebe M."/>
            <person name="Fang X."/>
        </authorList>
    </citation>
    <scope>NUCLEOTIDE SEQUENCE [LARGE SCALE GENOMIC DNA]</scope>
    <source>
        <strain evidence="2">cv. St1</strain>
    </source>
</reference>
<evidence type="ECO:0000313" key="1">
    <source>
        <dbReference type="EMBL" id="GAV73483.1"/>
    </source>
</evidence>
<dbReference type="EMBL" id="BDDD01001112">
    <property type="protein sequence ID" value="GAV73483.1"/>
    <property type="molecule type" value="Genomic_DNA"/>
</dbReference>
<accession>A0A1Q3C0C9</accession>
<dbReference type="PANTHER" id="PTHR34130:SF5">
    <property type="entry name" value="OS08G0243800 PROTEIN"/>
    <property type="match status" value="1"/>
</dbReference>
<evidence type="ECO:0000313" key="2">
    <source>
        <dbReference type="Proteomes" id="UP000187406"/>
    </source>
</evidence>
<organism evidence="1 2">
    <name type="scientific">Cephalotus follicularis</name>
    <name type="common">Albany pitcher plant</name>
    <dbReference type="NCBI Taxonomy" id="3775"/>
    <lineage>
        <taxon>Eukaryota</taxon>
        <taxon>Viridiplantae</taxon>
        <taxon>Streptophyta</taxon>
        <taxon>Embryophyta</taxon>
        <taxon>Tracheophyta</taxon>
        <taxon>Spermatophyta</taxon>
        <taxon>Magnoliopsida</taxon>
        <taxon>eudicotyledons</taxon>
        <taxon>Gunneridae</taxon>
        <taxon>Pentapetalae</taxon>
        <taxon>rosids</taxon>
        <taxon>fabids</taxon>
        <taxon>Oxalidales</taxon>
        <taxon>Cephalotaceae</taxon>
        <taxon>Cephalotus</taxon>
    </lineage>
</organism>
<keyword evidence="2" id="KW-1185">Reference proteome</keyword>
<protein>
    <submittedName>
        <fullName evidence="1">Uncharacterized protein</fullName>
    </submittedName>
</protein>
<sequence length="267" mass="30774">MGANEFKHEPTVHEDLQDFDEEEETLSLCDLATDGYEPDWEDSSREERQSSSFDQDLFEFFSEDFTATFGDITYPSDNIIFCGKLITHKKPLIHDHEKPYILETTNKQEKTKKTSIFQWKTYSFNKSRSSTSSMSKDIPKEKKYNKPLSILAVPDGYRHNNDNTKGSDKFDFSVKDSMLATPVESRWYLFAFGMGRFPVGMEDIKTRKRKKSPAPAEMILRSDGDKEVVKHRERREKGLWGLLNRVLGCKSQHATAIGITKTSSKKV</sequence>